<dbReference type="CDD" id="cd04692">
    <property type="entry name" value="NUDIX_Hydrolase"/>
    <property type="match status" value="1"/>
</dbReference>
<comment type="caution">
    <text evidence="2">The sequence shown here is derived from an EMBL/GenBank/DDBJ whole genome shotgun (WGS) entry which is preliminary data.</text>
</comment>
<reference evidence="2" key="1">
    <citation type="submission" date="2022-07" db="EMBL/GenBank/DDBJ databases">
        <title>Taxonomy of Novel Oxalotrophic and Methylotrophic Bacteria.</title>
        <authorList>
            <person name="Sahin N."/>
            <person name="Tani A."/>
        </authorList>
    </citation>
    <scope>NUCLEOTIDE SEQUENCE</scope>
    <source>
        <strain evidence="2">Y10</strain>
    </source>
</reference>
<dbReference type="InterPro" id="IPR015797">
    <property type="entry name" value="NUDIX_hydrolase-like_dom_sf"/>
</dbReference>
<organism evidence="2 3">
    <name type="scientific">Neptunitalea lumnitzerae</name>
    <dbReference type="NCBI Taxonomy" id="2965509"/>
    <lineage>
        <taxon>Bacteria</taxon>
        <taxon>Pseudomonadati</taxon>
        <taxon>Bacteroidota</taxon>
        <taxon>Flavobacteriia</taxon>
        <taxon>Flavobacteriales</taxon>
        <taxon>Flavobacteriaceae</taxon>
        <taxon>Neptunitalea</taxon>
    </lineage>
</organism>
<dbReference type="SUPFAM" id="SSF55811">
    <property type="entry name" value="Nudix"/>
    <property type="match status" value="1"/>
</dbReference>
<proteinExistence type="predicted"/>
<dbReference type="Pfam" id="PF00293">
    <property type="entry name" value="NUDIX"/>
    <property type="match status" value="1"/>
</dbReference>
<dbReference type="EMBL" id="BRVO01000003">
    <property type="protein sequence ID" value="GLB50075.1"/>
    <property type="molecule type" value="Genomic_DNA"/>
</dbReference>
<accession>A0ABQ5MLX8</accession>
<name>A0ABQ5MLX8_9FLAO</name>
<dbReference type="Gene3D" id="3.90.79.10">
    <property type="entry name" value="Nucleoside Triphosphate Pyrophosphohydrolase"/>
    <property type="match status" value="1"/>
</dbReference>
<dbReference type="PANTHER" id="PTHR10885">
    <property type="entry name" value="ISOPENTENYL-DIPHOSPHATE DELTA-ISOMERASE"/>
    <property type="match status" value="1"/>
</dbReference>
<sequence>MKEYVDILDAHGEKTGTTCTRDQAHRYGYLHATVHIWFYTRNHEILFQKRSTKKETFPGLWDISVAGHVSAGETIIEAAIKEIHEEIGVSVKATDLYNIGIEEKLVKHSNEFIDAEFNHVFICELTVPFSQLSRQKEEVDELKLTSIKEFESILNNNSYLTSFVPRQKSYYQNILNLLYETLDR</sequence>
<dbReference type="PROSITE" id="PS51462">
    <property type="entry name" value="NUDIX"/>
    <property type="match status" value="1"/>
</dbReference>
<dbReference type="InterPro" id="IPR000086">
    <property type="entry name" value="NUDIX_hydrolase_dom"/>
</dbReference>
<protein>
    <recommendedName>
        <fullName evidence="1">Nudix hydrolase domain-containing protein</fullName>
    </recommendedName>
</protein>
<keyword evidence="3" id="KW-1185">Reference proteome</keyword>
<dbReference type="RefSeq" id="WP_281765711.1">
    <property type="nucleotide sequence ID" value="NZ_BRVO01000003.1"/>
</dbReference>
<evidence type="ECO:0000259" key="1">
    <source>
        <dbReference type="PROSITE" id="PS51462"/>
    </source>
</evidence>
<gene>
    <name evidence="2" type="ORF">Y10_24430</name>
</gene>
<evidence type="ECO:0000313" key="3">
    <source>
        <dbReference type="Proteomes" id="UP001143543"/>
    </source>
</evidence>
<dbReference type="PANTHER" id="PTHR10885:SF0">
    <property type="entry name" value="ISOPENTENYL-DIPHOSPHATE DELTA-ISOMERASE"/>
    <property type="match status" value="1"/>
</dbReference>
<evidence type="ECO:0000313" key="2">
    <source>
        <dbReference type="EMBL" id="GLB50075.1"/>
    </source>
</evidence>
<feature type="domain" description="Nudix hydrolase" evidence="1">
    <location>
        <begin position="29"/>
        <end position="167"/>
    </location>
</feature>
<dbReference type="Proteomes" id="UP001143543">
    <property type="component" value="Unassembled WGS sequence"/>
</dbReference>